<accession>D8GSU9</accession>
<feature type="compositionally biased region" description="Polar residues" evidence="1">
    <location>
        <begin position="1342"/>
        <end position="1353"/>
    </location>
</feature>
<keyword evidence="6" id="KW-1185">Reference proteome</keyword>
<evidence type="ECO:0000313" key="5">
    <source>
        <dbReference type="Proteomes" id="UP000001656"/>
    </source>
</evidence>
<reference evidence="3 5" key="2">
    <citation type="journal article" date="2010" name="Proc. Natl. Acad. Sci. U.S.A.">
        <title>Clostridium ljungdahlii represents a microbial production platform based on syngas.</title>
        <authorList>
            <person name="Kopke M."/>
            <person name="Held C."/>
            <person name="Hujer S."/>
            <person name="Liesegang H."/>
            <person name="Wiezer A."/>
            <person name="Wollherr A."/>
            <person name="Ehrenreich A."/>
            <person name="Liebl W."/>
            <person name="Gottschalk G."/>
            <person name="Durre P."/>
        </authorList>
    </citation>
    <scope>NUCLEOTIDE SEQUENCE [LARGE SCALE GENOMIC DNA]</scope>
    <source>
        <strain evidence="5">ATCC 55383 / DSM 13528 / PETC</strain>
        <strain evidence="3">DSM 13528</strain>
    </source>
</reference>
<dbReference type="KEGG" id="clj:CLJU_c14510"/>
<organism evidence="3 5">
    <name type="scientific">Clostridium ljungdahlii (strain ATCC 55383 / DSM 13528 / PETC)</name>
    <dbReference type="NCBI Taxonomy" id="748727"/>
    <lineage>
        <taxon>Bacteria</taxon>
        <taxon>Bacillati</taxon>
        <taxon>Bacillota</taxon>
        <taxon>Clostridia</taxon>
        <taxon>Eubacteriales</taxon>
        <taxon>Clostridiaceae</taxon>
        <taxon>Clostridium</taxon>
    </lineage>
</organism>
<dbReference type="OrthoDB" id="9758751at2"/>
<dbReference type="InterPro" id="IPR008571">
    <property type="entry name" value="HerA-like"/>
</dbReference>
<dbReference type="eggNOG" id="COG0433">
    <property type="taxonomic scope" value="Bacteria"/>
</dbReference>
<dbReference type="PATRIC" id="fig|748727.19.peg.2974"/>
<protein>
    <submittedName>
        <fullName evidence="4">AAA-like domain protein</fullName>
    </submittedName>
</protein>
<evidence type="ECO:0000313" key="3">
    <source>
        <dbReference type="EMBL" id="ADK14519.1"/>
    </source>
</evidence>
<dbReference type="InterPro" id="IPR017646">
    <property type="entry name" value="Dnd_assoc_2"/>
</dbReference>
<dbReference type="STRING" id="748727.CLJU_c14510"/>
<dbReference type="NCBIfam" id="TIGR03237">
    <property type="entry name" value="dnd_assoc_2"/>
    <property type="match status" value="1"/>
</dbReference>
<gene>
    <name evidence="3" type="ordered locus">CLJU_c14510</name>
    <name evidence="4" type="ORF">WX45_02929</name>
</gene>
<dbReference type="RefSeq" id="WP_013238116.1">
    <property type="nucleotide sequence ID" value="NC_014328.1"/>
</dbReference>
<feature type="region of interest" description="Disordered" evidence="1">
    <location>
        <begin position="1332"/>
        <end position="1358"/>
    </location>
</feature>
<proteinExistence type="predicted"/>
<name>D8GSU9_CLOLD</name>
<dbReference type="EMBL" id="LITS01000006">
    <property type="protein sequence ID" value="OAA88062.1"/>
    <property type="molecule type" value="Genomic_DNA"/>
</dbReference>
<evidence type="ECO:0000259" key="2">
    <source>
        <dbReference type="Pfam" id="PF01935"/>
    </source>
</evidence>
<dbReference type="InterPro" id="IPR002789">
    <property type="entry name" value="HerA_central"/>
</dbReference>
<sequence>MSDQFYSYLSDKIIEFFKANPLSSGAKYNIQFEKKEQVEALYEELKDNSLYKEFEYKDKGKVKYTSYLLNYPNVKLIVAATISDIQPDFLTRLRNIVGVEEGYKDKAILFIHNTTLDSIMGGTESFAKEGMPFNINSIQKDIRRKLDDAEFSEVDKEIIELDLERKKKDFFSDSISIFEYKDLLATVNGTCIEKDQYKKFGLFYDRKLKGYTGKKLTNRLRENAVNFNRVDDIYNYGNPEAQLEKYYDEKGVGKLTKEDWTNVDFTDIEKSIQDKKKNTLEYNNVSGSELWDKEEGNSKAKARIRNIIVFNEDERDDIELEFSFDDTLYKEFLKTDGDIDALTSGKKVKASIHNCNENASFYKITYKKDVKFEFRIVIVRFNERYFESIKTRYSVIFNKGKNGYISVNTNDSSIVFNEFAANSKIHELSDNYDTVDINEDEKLTLNISDSFEYENDSDLVRFKIKISDCVVPFGIVGTSEKVAPVDGLRVWKLKRENKSDFRLIGDNKLQHGTKEFFTRDEFRKNLQLENQIIEMGGLCFIETAEGLETIDLELDDKVKQAYYDILRYFKTSNKLPSLTYLNEDLKQLYRNFIKCYVNELNNIKEGTILTKEQKNLFKIGTIKREIEDRELMLTPLHPINIVYQLHLSDELSEDEMNDDIVKKLSSTYLLPYITVDERKLYIPIEQFNSLEWKYYVDEALPRYKSSRDFVSKLVNEKIEEFVGHFRYLFNMSSNAPIRINLINTGDSKEILQGIFKYYVKQLRAKNKDVLPIDLFIYSNKNITNAFEEVAFNDNIDDLKETYSLDLNVENMSEQDVLDLYREKVHFYSKKTERGIEYAHITFVEMSDNAKTIVSNMDEIPSGIVLNGLISGVPSVFQGDSYRTGFGIKYSNDKTDLMVIASRLNALNTAIGGAPFHVNQCQAISIPNNSKTILEDIYNASHWVTFIDPKVDLNFFKNDPDAKDLLIIHYSDQYTTAGGYDAITVTRKSRPYQKVIEEYLTKKGIENAKEHSSSIINMFNAVNGDWLLSLLSSKSHRPKEKISILAAIKLALAKFKNDNIIWVPISLEEVLRVSGGAGLKQREGFLSAKKLGFEGSGSTSDDILLIGIEAINEEVYVYYYPIEVKIGENNNSVIEKGVEQAKHTKNIFSKLLLPKEGNEITNTQKVYRNFLMQLAVTSAEKLNLYEVCNEENWNRVIDSDLRRKLLNEEYVISNSIEESLGIAAVISFKKENSFELVDIRKEDNVMIIEMSEDDAFNFITKTVGEIREKVGSIEINTQVHSNIPSQQDDYTIVQGGNEGVTADAEIASTKPVEDIKVPKTKINDIPIAEVIKPKISDEVEPDNNLSTPPSSTDDNIGRETASLGVDADSSSHCENNSARNMQILFGVNQKSNREIYWCPNDTNKLMHTNTGIIGTMGTGKTQFTKSMVTQIYRESKYNVDGKKVGILIFDYKGDYNKSKQDFLDATDAKVFELYHLPFNPLSLVKSANTKPMLPLHTASGLKETLAKAFGLGPKQETLLRELIMEAYEKRGIIKNLSDTWDKPAPTLRDVYDVYMGREDIKKDDSLYAAFSSLIDFEIFEPDPNETKSLFDLIDGVTVIDLSGYDPSIQNLVVAITLDLFYSQMQAYGHSKIDRNLRQLNKIVLVDEADNFLSKNFSSLKKILKEGREFGVGTILSTQLLSHFSTSENEYANYILTWVVHNVADLSNKDVKYIFNTQSKSEEESIYSKIKSLNKHYSLVKMGDSDRAVFMRDRAFWEIVKEN</sequence>
<dbReference type="PANTHER" id="PTHR42957">
    <property type="entry name" value="HELICASE MJ1565-RELATED"/>
    <property type="match status" value="1"/>
</dbReference>
<dbReference type="Pfam" id="PF01935">
    <property type="entry name" value="DUF87"/>
    <property type="match status" value="1"/>
</dbReference>
<dbReference type="SUPFAM" id="SSF52540">
    <property type="entry name" value="P-loop containing nucleoside triphosphate hydrolases"/>
    <property type="match status" value="1"/>
</dbReference>
<evidence type="ECO:0000313" key="4">
    <source>
        <dbReference type="EMBL" id="OAA88062.1"/>
    </source>
</evidence>
<evidence type="ECO:0000313" key="6">
    <source>
        <dbReference type="Proteomes" id="UP000077020"/>
    </source>
</evidence>
<reference evidence="4 6" key="3">
    <citation type="journal article" date="2016" name="Biotechnol. Bioeng.">
        <title>Traits of selected Clostridium strains for syngas fermentation to ethanol.</title>
        <authorList>
            <person name="Martin M.E."/>
            <person name="Richter H."/>
            <person name="Saha S."/>
            <person name="Angenent L.T."/>
        </authorList>
    </citation>
    <scope>NUCLEOTIDE SEQUENCE [LARGE SCALE GENOMIC DNA]</scope>
    <source>
        <strain evidence="4 6">PETC</strain>
    </source>
</reference>
<dbReference type="EMBL" id="CP001666">
    <property type="protein sequence ID" value="ADK14519.1"/>
    <property type="molecule type" value="Genomic_DNA"/>
</dbReference>
<evidence type="ECO:0000256" key="1">
    <source>
        <dbReference type="SAM" id="MobiDB-lite"/>
    </source>
</evidence>
<dbReference type="PANTHER" id="PTHR42957:SF1">
    <property type="entry name" value="HELICASE MJ1565-RELATED"/>
    <property type="match status" value="1"/>
</dbReference>
<feature type="domain" description="Helicase HerA central" evidence="2">
    <location>
        <begin position="1400"/>
        <end position="1616"/>
    </location>
</feature>
<reference evidence="3" key="1">
    <citation type="submission" date="2009-07" db="EMBL/GenBank/DDBJ databases">
        <authorList>
            <person name="Koepke M."/>
            <person name="Hujer S."/>
            <person name="Held C."/>
            <person name="Wiezer A."/>
            <person name="Liesegang H."/>
            <person name="Ehrenreich A."/>
            <person name="Gottschalk G."/>
            <person name="Duerre P."/>
        </authorList>
    </citation>
    <scope>NUCLEOTIDE SEQUENCE</scope>
    <source>
        <strain evidence="3">DSM 13528</strain>
    </source>
</reference>
<dbReference type="Proteomes" id="UP000077020">
    <property type="component" value="Unassembled WGS sequence"/>
</dbReference>
<dbReference type="InterPro" id="IPR027417">
    <property type="entry name" value="P-loop_NTPase"/>
</dbReference>
<dbReference type="Gene3D" id="3.40.50.300">
    <property type="entry name" value="P-loop containing nucleotide triphosphate hydrolases"/>
    <property type="match status" value="2"/>
</dbReference>
<dbReference type="Proteomes" id="UP000001656">
    <property type="component" value="Chromosome"/>
</dbReference>
<dbReference type="HOGENOM" id="CLU_002964_1_0_9"/>